<dbReference type="EMBL" id="JYDI01000104">
    <property type="protein sequence ID" value="KRY52507.1"/>
    <property type="molecule type" value="Genomic_DNA"/>
</dbReference>
<dbReference type="Proteomes" id="UP000054653">
    <property type="component" value="Unassembled WGS sequence"/>
</dbReference>
<dbReference type="OrthoDB" id="10375837at2759"/>
<reference evidence="1 2" key="1">
    <citation type="submission" date="2015-01" db="EMBL/GenBank/DDBJ databases">
        <title>Evolution of Trichinella species and genotypes.</title>
        <authorList>
            <person name="Korhonen P.K."/>
            <person name="Edoardo P."/>
            <person name="Giuseppe L.R."/>
            <person name="Gasser R.B."/>
        </authorList>
    </citation>
    <scope>NUCLEOTIDE SEQUENCE [LARGE SCALE GENOMIC DNA]</scope>
    <source>
        <strain evidence="1">ISS120</strain>
    </source>
</reference>
<protein>
    <submittedName>
        <fullName evidence="1">Uncharacterized protein</fullName>
    </submittedName>
</protein>
<comment type="caution">
    <text evidence="1">The sequence shown here is derived from an EMBL/GenBank/DDBJ whole genome shotgun (WGS) entry which is preliminary data.</text>
</comment>
<name>A0A0V1CTB9_TRIBR</name>
<evidence type="ECO:0000313" key="2">
    <source>
        <dbReference type="Proteomes" id="UP000054653"/>
    </source>
</evidence>
<proteinExistence type="predicted"/>
<organism evidence="1 2">
    <name type="scientific">Trichinella britovi</name>
    <name type="common">Parasitic roundworm</name>
    <dbReference type="NCBI Taxonomy" id="45882"/>
    <lineage>
        <taxon>Eukaryota</taxon>
        <taxon>Metazoa</taxon>
        <taxon>Ecdysozoa</taxon>
        <taxon>Nematoda</taxon>
        <taxon>Enoplea</taxon>
        <taxon>Dorylaimia</taxon>
        <taxon>Trichinellida</taxon>
        <taxon>Trichinellidae</taxon>
        <taxon>Trichinella</taxon>
    </lineage>
</organism>
<gene>
    <name evidence="1" type="ORF">T03_1198</name>
</gene>
<sequence>MQLREIYYSKLRVNQNTRAKRLAQMYNISVLTAGHKFKWLMNVLHKPLTIKLSPSYRRSCGT</sequence>
<dbReference type="AlphaFoldDB" id="A0A0V1CTB9"/>
<evidence type="ECO:0000313" key="1">
    <source>
        <dbReference type="EMBL" id="KRY52507.1"/>
    </source>
</evidence>
<accession>A0A0V1CTB9</accession>
<keyword evidence="2" id="KW-1185">Reference proteome</keyword>